<dbReference type="KEGG" id="vpy:HZI73_12490"/>
<evidence type="ECO:0000256" key="1">
    <source>
        <dbReference type="SAM" id="Phobius"/>
    </source>
</evidence>
<reference evidence="2" key="1">
    <citation type="submission" date="2020-07" db="EMBL/GenBank/DDBJ databases">
        <title>Vallitalea pronyensis genome.</title>
        <authorList>
            <person name="Postec A."/>
        </authorList>
    </citation>
    <scope>NUCLEOTIDE SEQUENCE</scope>
    <source>
        <strain evidence="2">FatNI3</strain>
    </source>
</reference>
<evidence type="ECO:0000313" key="3">
    <source>
        <dbReference type="Proteomes" id="UP000683246"/>
    </source>
</evidence>
<gene>
    <name evidence="2" type="ORF">HZI73_12490</name>
</gene>
<evidence type="ECO:0000313" key="2">
    <source>
        <dbReference type="EMBL" id="QUI23054.1"/>
    </source>
</evidence>
<dbReference type="EMBL" id="CP058649">
    <property type="protein sequence ID" value="QUI23054.1"/>
    <property type="molecule type" value="Genomic_DNA"/>
</dbReference>
<dbReference type="Proteomes" id="UP000683246">
    <property type="component" value="Chromosome"/>
</dbReference>
<keyword evidence="1" id="KW-0812">Transmembrane</keyword>
<keyword evidence="1" id="KW-0472">Membrane</keyword>
<dbReference type="AlphaFoldDB" id="A0A8J8SH47"/>
<keyword evidence="3" id="KW-1185">Reference proteome</keyword>
<dbReference type="RefSeq" id="WP_212698555.1">
    <property type="nucleotide sequence ID" value="NZ_CP058649.1"/>
</dbReference>
<organism evidence="2 3">
    <name type="scientific">Vallitalea pronyensis</name>
    <dbReference type="NCBI Taxonomy" id="1348613"/>
    <lineage>
        <taxon>Bacteria</taxon>
        <taxon>Bacillati</taxon>
        <taxon>Bacillota</taxon>
        <taxon>Clostridia</taxon>
        <taxon>Lachnospirales</taxon>
        <taxon>Vallitaleaceae</taxon>
        <taxon>Vallitalea</taxon>
    </lineage>
</organism>
<dbReference type="Pfam" id="PF10852">
    <property type="entry name" value="DUF2651"/>
    <property type="match status" value="1"/>
</dbReference>
<feature type="transmembrane region" description="Helical" evidence="1">
    <location>
        <begin position="12"/>
        <end position="31"/>
    </location>
</feature>
<protein>
    <submittedName>
        <fullName evidence="2">DUF2651 family protein</fullName>
    </submittedName>
</protein>
<keyword evidence="1" id="KW-1133">Transmembrane helix</keyword>
<feature type="transmembrane region" description="Helical" evidence="1">
    <location>
        <begin position="36"/>
        <end position="54"/>
    </location>
</feature>
<feature type="transmembrane region" description="Helical" evidence="1">
    <location>
        <begin position="60"/>
        <end position="79"/>
    </location>
</feature>
<dbReference type="InterPro" id="IPR020258">
    <property type="entry name" value="Uncharacterised_YbeF"/>
</dbReference>
<proteinExistence type="predicted"/>
<sequence>MVETFFMDTAMLMLFTLPVITTIYSIIAGVIIKDKFIVAGIVLITYLFIARFFLGKAFLAWVSLYVMLSFIITWLLEIMTKHKRRQQSSQEPRDIIEN</sequence>
<name>A0A8J8SH47_9FIRM</name>
<accession>A0A8J8SH47</accession>